<evidence type="ECO:0000256" key="2">
    <source>
        <dbReference type="SAM" id="MobiDB-lite"/>
    </source>
</evidence>
<sequence>MYNNLDLNALTIEDIVEEYKILHERHEQLKERSEEDAQRIHELKRSLDTSLAAEKYLTQELEHLNAQAQASCPNTDARVQQELEDLRRKHRNLQLEHETLQQDYDAKVEETVSLKAKLENAVRDLESSAMVKTSSVDDEIISRLNGMELENAELMQKLAEYEEGNVKNTFALAEQEKTIEILKDQIDCLEQNLRSKRDELEEKFQVLESTQEQLVDANAKIALLSSAPEHNERKGNSLFAEVDDQRQVMKHLLAAQKKSYLDMKKIFNESKFEIHRLKRENIAMHTELQACSTIFCSADKTYQNKLNERIRKLLQQNAKLECNLNELQERLRELASQKSVTWLDSMLDFCKRETDELKTQLRSMHIQNATLEEQLRNMQQDMARWRFESLKSRCVLIDRENLLMEHKIAFKPMQAMEFDIKEAQLKAALPRIVNVTAAPLGCENAVNVTTKAELVVLETPLKPRAVCVNLQTDVIVLDTPLKTEPETESRSAIKYAPLSCPIKIKHEVIDQASTENSGEQLQLDQVQCKTELEESDAIEPLSSSSQSLTMSTPPIGHIRIKCEQQLMSPETEPLQAPAELSVPAKPQRKGTPIKLSQVIAEFDEDQHEQVPTPAKPQRKGTPVRTKEEPIEFHEICEAKPLRKGTPVRVKSSAIDTETSVLCPVRSILTKKRDLFAEDSNKNVQFSSNAPIVHNLSPDLCSPATCSKENAQPEILDIKPVKKSQSIIRRIVVASKKPASS</sequence>
<feature type="coiled-coil region" evidence="1">
    <location>
        <begin position="303"/>
        <end position="388"/>
    </location>
</feature>
<dbReference type="AlphaFoldDB" id="A0A6J2SPK5"/>
<dbReference type="GeneID" id="111600897"/>
<name>A0A6J2SPK5_DROHY</name>
<organism evidence="3 4">
    <name type="scientific">Drosophila hydei</name>
    <name type="common">Fruit fly</name>
    <dbReference type="NCBI Taxonomy" id="7224"/>
    <lineage>
        <taxon>Eukaryota</taxon>
        <taxon>Metazoa</taxon>
        <taxon>Ecdysozoa</taxon>
        <taxon>Arthropoda</taxon>
        <taxon>Hexapoda</taxon>
        <taxon>Insecta</taxon>
        <taxon>Pterygota</taxon>
        <taxon>Neoptera</taxon>
        <taxon>Endopterygota</taxon>
        <taxon>Diptera</taxon>
        <taxon>Brachycera</taxon>
        <taxon>Muscomorpha</taxon>
        <taxon>Ephydroidea</taxon>
        <taxon>Drosophilidae</taxon>
        <taxon>Drosophila</taxon>
    </lineage>
</organism>
<reference evidence="4 5" key="1">
    <citation type="submission" date="2025-04" db="UniProtKB">
        <authorList>
            <consortium name="RefSeq"/>
        </authorList>
    </citation>
    <scope>IDENTIFICATION</scope>
    <source>
        <strain evidence="4 5">15085-1641.00</strain>
        <tissue evidence="4 5">Whole body</tissue>
    </source>
</reference>
<evidence type="ECO:0000313" key="4">
    <source>
        <dbReference type="RefSeq" id="XP_030079016.1"/>
    </source>
</evidence>
<evidence type="ECO:0000256" key="1">
    <source>
        <dbReference type="SAM" id="Coils"/>
    </source>
</evidence>
<proteinExistence type="predicted"/>
<feature type="region of interest" description="Disordered" evidence="2">
    <location>
        <begin position="603"/>
        <end position="626"/>
    </location>
</feature>
<feature type="coiled-coil region" evidence="1">
    <location>
        <begin position="12"/>
        <end position="46"/>
    </location>
</feature>
<evidence type="ECO:0000313" key="3">
    <source>
        <dbReference type="Proteomes" id="UP000504633"/>
    </source>
</evidence>
<gene>
    <name evidence="4" type="primary">LOC111600897</name>
    <name evidence="5" type="synonym">LOC115483197</name>
</gene>
<dbReference type="OrthoDB" id="2121607at2759"/>
<protein>
    <submittedName>
        <fullName evidence="4 5">Protein Spindly</fullName>
    </submittedName>
</protein>
<dbReference type="KEGG" id="dhe:115483197"/>
<keyword evidence="3" id="KW-1185">Reference proteome</keyword>
<feature type="coiled-coil region" evidence="1">
    <location>
        <begin position="76"/>
        <end position="227"/>
    </location>
</feature>
<keyword evidence="1" id="KW-0175">Coiled coil</keyword>
<evidence type="ECO:0000313" key="5">
    <source>
        <dbReference type="RefSeq" id="XP_030080271.1"/>
    </source>
</evidence>
<dbReference type="RefSeq" id="XP_030080271.1">
    <property type="nucleotide sequence ID" value="XM_030224411.1"/>
</dbReference>
<dbReference type="RefSeq" id="XP_030079016.1">
    <property type="nucleotide sequence ID" value="XM_030223156.1"/>
</dbReference>
<accession>A0A6J2SPK5</accession>
<dbReference type="KEGG" id="dhe:111600897"/>
<dbReference type="OMA" id="RENVAMH"/>
<dbReference type="Proteomes" id="UP000504633">
    <property type="component" value="Unplaced"/>
</dbReference>